<evidence type="ECO:0000313" key="2">
    <source>
        <dbReference type="Proteomes" id="UP000221165"/>
    </source>
</evidence>
<sequence length="133" mass="14918">MRVDLRRGGVTGVALDVKVGWWEGVVLSSEGTLWAWNFFDQPRRDVLRPAVYQYLLAEGQHVRSVNVVSSPLFSAVFSQLEESQKRRSQMKGREHELALANGNGSLVTAANFKPSAVRTRPAINPSWDPFSYN</sequence>
<dbReference type="GeneID" id="94423752"/>
<reference evidence="1 2" key="1">
    <citation type="journal article" date="2017" name="Int. J. Parasitol.">
        <title>The genome of the protozoan parasite Cystoisospora suis and a reverse vaccinology approach to identify vaccine candidates.</title>
        <authorList>
            <person name="Palmieri N."/>
            <person name="Shrestha A."/>
            <person name="Ruttkowski B."/>
            <person name="Beck T."/>
            <person name="Vogl C."/>
            <person name="Tomley F."/>
            <person name="Blake D.P."/>
            <person name="Joachim A."/>
        </authorList>
    </citation>
    <scope>NUCLEOTIDE SEQUENCE [LARGE SCALE GENOMIC DNA]</scope>
    <source>
        <strain evidence="1 2">Wien I</strain>
    </source>
</reference>
<dbReference type="AlphaFoldDB" id="A0A2C6LG19"/>
<organism evidence="1 2">
    <name type="scientific">Cystoisospora suis</name>
    <dbReference type="NCBI Taxonomy" id="483139"/>
    <lineage>
        <taxon>Eukaryota</taxon>
        <taxon>Sar</taxon>
        <taxon>Alveolata</taxon>
        <taxon>Apicomplexa</taxon>
        <taxon>Conoidasida</taxon>
        <taxon>Coccidia</taxon>
        <taxon>Eucoccidiorida</taxon>
        <taxon>Eimeriorina</taxon>
        <taxon>Sarcocystidae</taxon>
        <taxon>Cystoisospora</taxon>
    </lineage>
</organism>
<keyword evidence="2" id="KW-1185">Reference proteome</keyword>
<dbReference type="Proteomes" id="UP000221165">
    <property type="component" value="Unassembled WGS sequence"/>
</dbReference>
<proteinExistence type="predicted"/>
<accession>A0A2C6LG19</accession>
<dbReference type="EMBL" id="MIGC01000130">
    <property type="protein sequence ID" value="PHJ25838.1"/>
    <property type="molecule type" value="Genomic_DNA"/>
</dbReference>
<name>A0A2C6LG19_9APIC</name>
<dbReference type="OrthoDB" id="10559118at2759"/>
<protein>
    <submittedName>
        <fullName evidence="1">Myosin h</fullName>
    </submittedName>
</protein>
<gene>
    <name evidence="1" type="ORF">CSUI_000307</name>
</gene>
<comment type="caution">
    <text evidence="1">The sequence shown here is derived from an EMBL/GenBank/DDBJ whole genome shotgun (WGS) entry which is preliminary data.</text>
</comment>
<dbReference type="VEuPathDB" id="ToxoDB:CSUI_000307"/>
<dbReference type="RefSeq" id="XP_067927484.1">
    <property type="nucleotide sequence ID" value="XM_068060541.1"/>
</dbReference>
<evidence type="ECO:0000313" key="1">
    <source>
        <dbReference type="EMBL" id="PHJ25838.1"/>
    </source>
</evidence>